<accession>A0ABQ6I567</accession>
<evidence type="ECO:0000313" key="2">
    <source>
        <dbReference type="EMBL" id="GMA25782.1"/>
    </source>
</evidence>
<keyword evidence="3" id="KW-1185">Reference proteome</keyword>
<dbReference type="Proteomes" id="UP001157091">
    <property type="component" value="Unassembled WGS sequence"/>
</dbReference>
<evidence type="ECO:0000313" key="3">
    <source>
        <dbReference type="Proteomes" id="UP001157091"/>
    </source>
</evidence>
<reference evidence="3" key="1">
    <citation type="journal article" date="2019" name="Int. J. Syst. Evol. Microbiol.">
        <title>The Global Catalogue of Microorganisms (GCM) 10K type strain sequencing project: providing services to taxonomists for standard genome sequencing and annotation.</title>
        <authorList>
            <consortium name="The Broad Institute Genomics Platform"/>
            <consortium name="The Broad Institute Genome Sequencing Center for Infectious Disease"/>
            <person name="Wu L."/>
            <person name="Ma J."/>
        </authorList>
    </citation>
    <scope>NUCLEOTIDE SEQUENCE [LARGE SCALE GENOMIC DNA]</scope>
    <source>
        <strain evidence="3">NBRC 106348</strain>
    </source>
</reference>
<proteinExistence type="predicted"/>
<name>A0ABQ6I567_9MICO</name>
<organism evidence="2 3">
    <name type="scientific">Luteimicrobium album</name>
    <dbReference type="NCBI Taxonomy" id="1054550"/>
    <lineage>
        <taxon>Bacteria</taxon>
        <taxon>Bacillati</taxon>
        <taxon>Actinomycetota</taxon>
        <taxon>Actinomycetes</taxon>
        <taxon>Micrococcales</taxon>
        <taxon>Luteimicrobium</taxon>
    </lineage>
</organism>
<sequence>MTPIAAMKKYTGIAKNRPDSLTPRRFATASSTTSPIANGTSCPRRAGIADAAYWVPDEIDTATVRT</sequence>
<dbReference type="EMBL" id="BSUK01000001">
    <property type="protein sequence ID" value="GMA25782.1"/>
    <property type="molecule type" value="Genomic_DNA"/>
</dbReference>
<feature type="region of interest" description="Disordered" evidence="1">
    <location>
        <begin position="17"/>
        <end position="42"/>
    </location>
</feature>
<evidence type="ECO:0000256" key="1">
    <source>
        <dbReference type="SAM" id="MobiDB-lite"/>
    </source>
</evidence>
<protein>
    <submittedName>
        <fullName evidence="2">Uncharacterized protein</fullName>
    </submittedName>
</protein>
<feature type="compositionally biased region" description="Polar residues" evidence="1">
    <location>
        <begin position="28"/>
        <end position="41"/>
    </location>
</feature>
<comment type="caution">
    <text evidence="2">The sequence shown here is derived from an EMBL/GenBank/DDBJ whole genome shotgun (WGS) entry which is preliminary data.</text>
</comment>
<gene>
    <name evidence="2" type="ORF">GCM10025864_35410</name>
</gene>